<accession>A0A194AK78</accession>
<dbReference type="Proteomes" id="UP000095200">
    <property type="component" value="Unassembled WGS sequence"/>
</dbReference>
<evidence type="ECO:0000313" key="2">
    <source>
        <dbReference type="EMBL" id="GAU09640.1"/>
    </source>
</evidence>
<organism evidence="2 3">
    <name type="scientific">Desulfoplanes formicivorans</name>
    <dbReference type="NCBI Taxonomy" id="1592317"/>
    <lineage>
        <taxon>Bacteria</taxon>
        <taxon>Pseudomonadati</taxon>
        <taxon>Thermodesulfobacteriota</taxon>
        <taxon>Desulfovibrionia</taxon>
        <taxon>Desulfovibrionales</taxon>
        <taxon>Desulfoplanaceae</taxon>
        <taxon>Desulfoplanes</taxon>
    </lineage>
</organism>
<proteinExistence type="predicted"/>
<feature type="transmembrane region" description="Helical" evidence="1">
    <location>
        <begin position="6"/>
        <end position="22"/>
    </location>
</feature>
<dbReference type="EMBL" id="BDFE01000020">
    <property type="protein sequence ID" value="GAU09640.1"/>
    <property type="molecule type" value="Genomic_DNA"/>
</dbReference>
<protein>
    <submittedName>
        <fullName evidence="2">Uncharacterized protein</fullName>
    </submittedName>
</protein>
<dbReference type="OrthoDB" id="9967643at2"/>
<reference evidence="3" key="1">
    <citation type="submission" date="2016-06" db="EMBL/GenBank/DDBJ databases">
        <title>Draft genome sequence of Desulfoplanes formicivorans strain Pf12B.</title>
        <authorList>
            <person name="Watanabe M."/>
            <person name="Kojima H."/>
            <person name="Fukui M."/>
        </authorList>
    </citation>
    <scope>NUCLEOTIDE SEQUENCE [LARGE SCALE GENOMIC DNA]</scope>
    <source>
        <strain evidence="3">Pf12B</strain>
    </source>
</reference>
<name>A0A194AK78_9BACT</name>
<gene>
    <name evidence="2" type="ORF">DPF_2371</name>
</gene>
<keyword evidence="1" id="KW-0472">Membrane</keyword>
<dbReference type="RefSeq" id="WP_069859897.1">
    <property type="nucleotide sequence ID" value="NZ_BDFE01000020.1"/>
</dbReference>
<keyword evidence="3" id="KW-1185">Reference proteome</keyword>
<evidence type="ECO:0000313" key="3">
    <source>
        <dbReference type="Proteomes" id="UP000095200"/>
    </source>
</evidence>
<comment type="caution">
    <text evidence="2">The sequence shown here is derived from an EMBL/GenBank/DDBJ whole genome shotgun (WGS) entry which is preliminary data.</text>
</comment>
<keyword evidence="1" id="KW-0812">Transmembrane</keyword>
<dbReference type="AlphaFoldDB" id="A0A194AK78"/>
<keyword evidence="1" id="KW-1133">Transmembrane helix</keyword>
<sequence length="170" mass="19085">MHGPVMAFWVVCLVIVVLIVFVRPRMKPRGKLALPKTVGLKVGIDDLKADHQGYDLYYCGRKAVPSAILFVPQASTIQWILVAEKPGGWKKIVDEAMFADLVARMQDTDMGSRTQLKMVLPPGDMRGQTRDLCLIYTAGSTACYRQGEEETTYVLPPVPERGKRDYDRNK</sequence>
<evidence type="ECO:0000256" key="1">
    <source>
        <dbReference type="SAM" id="Phobius"/>
    </source>
</evidence>